<evidence type="ECO:0008006" key="4">
    <source>
        <dbReference type="Google" id="ProtNLM"/>
    </source>
</evidence>
<name>A0A7K0E294_9NOCA</name>
<feature type="transmembrane region" description="Helical" evidence="1">
    <location>
        <begin position="486"/>
        <end position="506"/>
    </location>
</feature>
<evidence type="ECO:0000313" key="2">
    <source>
        <dbReference type="EMBL" id="MQY31928.1"/>
    </source>
</evidence>
<keyword evidence="1" id="KW-0472">Membrane</keyword>
<keyword evidence="3" id="KW-1185">Reference proteome</keyword>
<dbReference type="EMBL" id="WEGI01000026">
    <property type="protein sequence ID" value="MQY31928.1"/>
    <property type="molecule type" value="Genomic_DNA"/>
</dbReference>
<comment type="caution">
    <text evidence="2">The sequence shown here is derived from an EMBL/GenBank/DDBJ whole genome shotgun (WGS) entry which is preliminary data.</text>
</comment>
<feature type="transmembrane region" description="Helical" evidence="1">
    <location>
        <begin position="385"/>
        <end position="408"/>
    </location>
</feature>
<reference evidence="2 3" key="1">
    <citation type="submission" date="2019-10" db="EMBL/GenBank/DDBJ databases">
        <title>Nocardia macrotermitis sp. nov. and Nocardia aurantia sp. nov., isolated from the gut of fungus growing-termite Macrotermes natalensis.</title>
        <authorList>
            <person name="Benndorf R."/>
            <person name="Schwitalla J."/>
            <person name="Martin K."/>
            <person name="De Beer W."/>
            <person name="Kaster A.-K."/>
            <person name="Vollmers J."/>
            <person name="Poulsen M."/>
            <person name="Beemelmanns C."/>
        </authorList>
    </citation>
    <scope>NUCLEOTIDE SEQUENCE [LARGE SCALE GENOMIC DNA]</scope>
    <source>
        <strain evidence="2 3">RB56</strain>
    </source>
</reference>
<feature type="transmembrane region" description="Helical" evidence="1">
    <location>
        <begin position="614"/>
        <end position="636"/>
    </location>
</feature>
<feature type="transmembrane region" description="Helical" evidence="1">
    <location>
        <begin position="53"/>
        <end position="73"/>
    </location>
</feature>
<protein>
    <recommendedName>
        <fullName evidence="4">PNPLA domain-containing protein</fullName>
    </recommendedName>
</protein>
<keyword evidence="1" id="KW-0812">Transmembrane</keyword>
<dbReference type="Proteomes" id="UP000431401">
    <property type="component" value="Unassembled WGS sequence"/>
</dbReference>
<feature type="transmembrane region" description="Helical" evidence="1">
    <location>
        <begin position="518"/>
        <end position="540"/>
    </location>
</feature>
<dbReference type="Gene3D" id="3.40.1090.10">
    <property type="entry name" value="Cytosolic phospholipase A2 catalytic domain"/>
    <property type="match status" value="1"/>
</dbReference>
<keyword evidence="1" id="KW-1133">Transmembrane helix</keyword>
<gene>
    <name evidence="2" type="ORF">NRB56_75400</name>
</gene>
<feature type="transmembrane region" description="Helical" evidence="1">
    <location>
        <begin position="144"/>
        <end position="166"/>
    </location>
</feature>
<feature type="transmembrane region" description="Helical" evidence="1">
    <location>
        <begin position="112"/>
        <end position="132"/>
    </location>
</feature>
<accession>A0A7K0E294</accession>
<dbReference type="AlphaFoldDB" id="A0A7K0E294"/>
<sequence>MIRPPDMAAKEAVLRFIIPLVGTIPSAPGERMRYEDAFGVTSAQSRSRIARTMLALAAVAGGAAIAASCFRSANPADLPRYAYRDRGDPAGPVPAWIEAVRQHLPAALAADIGLVLGCGLVLGGCAWIFRLWAISRFGRTTSVYVLVAVGIVVVAGLAEDGLLYWTLRWKPNPAPLVIATAAMATIKWATVLLVTIGGVPAVAGIGLRALWAGYVRIRHRTSNWWDRVWVEMQLPPGSPSEQGGSGLDETSWRRAYNVPGAQELIDARKPEPVQGICLSGGGVRSACVAMGAMQEFSKAPALAGPRDARLIDTADYVISVSGGGYSAGARLLAVQPLGGGTDSPLLSQRFEQGSPEFDYFRRHSSYIADSPAELIRALWEVLKNLLASMIILFTPPVVLGAVAGYLLALPYFSFAVLVPVPSAVRIDPAHPERYLAALFSHPASWGAVVVFAVGAGLLTLWAILVECNSASPRSEQMRIRALRRGRASALFALLVLLVIAGLPGLMRFCSTVSVPVGATVATLTGVVGLNYVAAIAAIAWKRRNTLPLSEVTELSWWKRVLPPSVLRLTLVLVTLAILLAVWLIMLGSFAAGVFGRVTADGHRVDIDRVPYWQLWLVVLLLTVMSFGLVDVTSLSLHPFYRLRLAHTFAVRRVPSSRRPGEWRAEGYRSDEWTRLDEVGSVPAGGPRFVFAAAATLSGDAKPAPGLNAVSYALSADYIGGPELGWLRTRELIDVAPPRIKRDLTVEAAMAVSGAAFASAMGRQNRGFQKLLAVSGARLGTWLPNPNFVAKLVCAGPGDCADPADNQAPLPKLLPKIRGAGYFYRELFGLNYGDARLVQVTDGGHYENLGLVEALRRRCGLIICVDGGGDAPPLLSGLSDAMRLAEYELGVTITFDSEGDYPVDNIAPGSGTPFEQGHPLARLNRRLTAGTVAAGRITYPAAAGLDNREGLLIFTKAVVWEGCPEWLLTYAAANDSFPHDPTTDQWFTEDHFAAYTELGRIMGREAVRCAEAFGLIRDR</sequence>
<dbReference type="InterPro" id="IPR016035">
    <property type="entry name" value="Acyl_Trfase/lysoPLipase"/>
</dbReference>
<evidence type="ECO:0000313" key="3">
    <source>
        <dbReference type="Proteomes" id="UP000431401"/>
    </source>
</evidence>
<evidence type="ECO:0000256" key="1">
    <source>
        <dbReference type="SAM" id="Phobius"/>
    </source>
</evidence>
<feature type="transmembrane region" description="Helical" evidence="1">
    <location>
        <begin position="186"/>
        <end position="211"/>
    </location>
</feature>
<proteinExistence type="predicted"/>
<organism evidence="2 3">
    <name type="scientific">Nocardia aurantia</name>
    <dbReference type="NCBI Taxonomy" id="2585199"/>
    <lineage>
        <taxon>Bacteria</taxon>
        <taxon>Bacillati</taxon>
        <taxon>Actinomycetota</taxon>
        <taxon>Actinomycetes</taxon>
        <taxon>Mycobacteriales</taxon>
        <taxon>Nocardiaceae</taxon>
        <taxon>Nocardia</taxon>
    </lineage>
</organism>
<feature type="transmembrane region" description="Helical" evidence="1">
    <location>
        <begin position="568"/>
        <end position="594"/>
    </location>
</feature>
<dbReference type="SUPFAM" id="SSF52151">
    <property type="entry name" value="FabD/lysophospholipase-like"/>
    <property type="match status" value="2"/>
</dbReference>
<feature type="transmembrane region" description="Helical" evidence="1">
    <location>
        <begin position="443"/>
        <end position="465"/>
    </location>
</feature>